<reference evidence="3 4" key="1">
    <citation type="submission" date="2019-03" db="EMBL/GenBank/DDBJ databases">
        <title>Genomic Encyclopedia of Type Strains, Phase IV (KMG-IV): sequencing the most valuable type-strain genomes for metagenomic binning, comparative biology and taxonomic classification.</title>
        <authorList>
            <person name="Goeker M."/>
        </authorList>
    </citation>
    <scope>NUCLEOTIDE SEQUENCE [LARGE SCALE GENOMIC DNA]</scope>
    <source>
        <strain evidence="3 4">DSM 20467</strain>
    </source>
</reference>
<accession>A0A4R3K2M4</accession>
<dbReference type="PANTHER" id="PTHR30404">
    <property type="entry name" value="N-ACETYLMURAMOYL-L-ALANINE AMIDASE"/>
    <property type="match status" value="1"/>
</dbReference>
<dbReference type="Pfam" id="PF01520">
    <property type="entry name" value="Amidase_3"/>
    <property type="match status" value="1"/>
</dbReference>
<dbReference type="Proteomes" id="UP000295188">
    <property type="component" value="Unassembled WGS sequence"/>
</dbReference>
<proteinExistence type="predicted"/>
<dbReference type="InterPro" id="IPR002508">
    <property type="entry name" value="MurNAc-LAA_cat"/>
</dbReference>
<evidence type="ECO:0000313" key="4">
    <source>
        <dbReference type="Proteomes" id="UP000295188"/>
    </source>
</evidence>
<dbReference type="GO" id="GO:0008745">
    <property type="term" value="F:N-acetylmuramoyl-L-alanine amidase activity"/>
    <property type="evidence" value="ECO:0007669"/>
    <property type="project" value="InterPro"/>
</dbReference>
<dbReference type="CDD" id="cd02696">
    <property type="entry name" value="MurNAc-LAA"/>
    <property type="match status" value="1"/>
</dbReference>
<keyword evidence="1" id="KW-0378">Hydrolase</keyword>
<protein>
    <submittedName>
        <fullName evidence="3">N-acetylmuramoyl-L-alanine amidase</fullName>
    </submittedName>
</protein>
<dbReference type="AlphaFoldDB" id="A0A4R3K2M4"/>
<comment type="caution">
    <text evidence="3">The sequence shown here is derived from an EMBL/GenBank/DDBJ whole genome shotgun (WGS) entry which is preliminary data.</text>
</comment>
<gene>
    <name evidence="3" type="ORF">EDC37_12137</name>
</gene>
<evidence type="ECO:0000259" key="2">
    <source>
        <dbReference type="SMART" id="SM00646"/>
    </source>
</evidence>
<dbReference type="GO" id="GO:0030288">
    <property type="term" value="C:outer membrane-bounded periplasmic space"/>
    <property type="evidence" value="ECO:0007669"/>
    <property type="project" value="TreeGrafter"/>
</dbReference>
<dbReference type="EMBL" id="SMAA01000021">
    <property type="protein sequence ID" value="TCS76702.1"/>
    <property type="molecule type" value="Genomic_DNA"/>
</dbReference>
<dbReference type="OrthoDB" id="9180606at2"/>
<dbReference type="SMART" id="SM00646">
    <property type="entry name" value="Ami_3"/>
    <property type="match status" value="1"/>
</dbReference>
<feature type="domain" description="MurNAc-LAA" evidence="2">
    <location>
        <begin position="67"/>
        <end position="180"/>
    </location>
</feature>
<dbReference type="InterPro" id="IPR050695">
    <property type="entry name" value="N-acetylmuramoyl_amidase_3"/>
</dbReference>
<dbReference type="RefSeq" id="WP_132551335.1">
    <property type="nucleotide sequence ID" value="NZ_SMAA01000021.1"/>
</dbReference>
<name>A0A4R3K2M4_9FIRM</name>
<dbReference type="SUPFAM" id="SSF53187">
    <property type="entry name" value="Zn-dependent exopeptidases"/>
    <property type="match status" value="1"/>
</dbReference>
<organism evidence="3 4">
    <name type="scientific">Pectinatus cerevisiiphilus</name>
    <dbReference type="NCBI Taxonomy" id="86956"/>
    <lineage>
        <taxon>Bacteria</taxon>
        <taxon>Bacillati</taxon>
        <taxon>Bacillota</taxon>
        <taxon>Negativicutes</taxon>
        <taxon>Selenomonadales</taxon>
        <taxon>Selenomonadaceae</taxon>
        <taxon>Pectinatus</taxon>
    </lineage>
</organism>
<dbReference type="Gene3D" id="3.40.630.40">
    <property type="entry name" value="Zn-dependent exopeptidases"/>
    <property type="match status" value="1"/>
</dbReference>
<sequence length="187" mass="20154">MKVFINPGHMPGIDSGAVNRVLHLQECDIALSLGNLLEGKLKNAGCIVRLLQSDNLCGEAPPAPNICSAANSWAADVFVSLHCNSYNTVARGIETLCYVWDSHAGILAQAIQKQLVDTLQKLDQTIPDRGIKIRPDLAVLRCTAMPAVLVETAFIDNADDALLLVSQQETIAAAIARGITDYWCQLC</sequence>
<evidence type="ECO:0000313" key="3">
    <source>
        <dbReference type="EMBL" id="TCS76702.1"/>
    </source>
</evidence>
<keyword evidence="4" id="KW-1185">Reference proteome</keyword>
<evidence type="ECO:0000256" key="1">
    <source>
        <dbReference type="ARBA" id="ARBA00022801"/>
    </source>
</evidence>
<dbReference type="GO" id="GO:0009253">
    <property type="term" value="P:peptidoglycan catabolic process"/>
    <property type="evidence" value="ECO:0007669"/>
    <property type="project" value="InterPro"/>
</dbReference>
<dbReference type="PANTHER" id="PTHR30404:SF0">
    <property type="entry name" value="N-ACETYLMURAMOYL-L-ALANINE AMIDASE AMIC"/>
    <property type="match status" value="1"/>
</dbReference>